<comment type="subcellular location">
    <subcellularLocation>
        <location evidence="1">Membrane</location>
        <topology evidence="1">Multi-pass membrane protein</topology>
    </subcellularLocation>
</comment>
<dbReference type="PROSITE" id="PS51012">
    <property type="entry name" value="ABC_TM2"/>
    <property type="match status" value="1"/>
</dbReference>
<evidence type="ECO:0000256" key="2">
    <source>
        <dbReference type="ARBA" id="ARBA00022692"/>
    </source>
</evidence>
<feature type="transmembrane region" description="Helical" evidence="5">
    <location>
        <begin position="103"/>
        <end position="129"/>
    </location>
</feature>
<evidence type="ECO:0000256" key="1">
    <source>
        <dbReference type="ARBA" id="ARBA00004141"/>
    </source>
</evidence>
<proteinExistence type="predicted"/>
<dbReference type="PIRSF" id="PIRSF006648">
    <property type="entry name" value="DrrB"/>
    <property type="match status" value="1"/>
</dbReference>
<dbReference type="InterPro" id="IPR000412">
    <property type="entry name" value="ABC_2_transport"/>
</dbReference>
<organism evidence="7">
    <name type="scientific">Ignisphaera aggregans</name>
    <dbReference type="NCBI Taxonomy" id="334771"/>
    <lineage>
        <taxon>Archaea</taxon>
        <taxon>Thermoproteota</taxon>
        <taxon>Thermoprotei</taxon>
        <taxon>Desulfurococcales</taxon>
        <taxon>Desulfurococcaceae</taxon>
        <taxon>Ignisphaera</taxon>
    </lineage>
</organism>
<feature type="transmembrane region" description="Helical" evidence="5">
    <location>
        <begin position="224"/>
        <end position="244"/>
    </location>
</feature>
<evidence type="ECO:0000256" key="3">
    <source>
        <dbReference type="ARBA" id="ARBA00022989"/>
    </source>
</evidence>
<dbReference type="PANTHER" id="PTHR43077">
    <property type="entry name" value="TRANSPORT PERMEASE YVFS-RELATED"/>
    <property type="match status" value="1"/>
</dbReference>
<protein>
    <recommendedName>
        <fullName evidence="6">ABC transmembrane type-2 domain-containing protein</fullName>
    </recommendedName>
</protein>
<evidence type="ECO:0000259" key="6">
    <source>
        <dbReference type="PROSITE" id="PS51012"/>
    </source>
</evidence>
<keyword evidence="3 5" id="KW-1133">Transmembrane helix</keyword>
<dbReference type="Pfam" id="PF01061">
    <property type="entry name" value="ABC2_membrane"/>
    <property type="match status" value="1"/>
</dbReference>
<keyword evidence="2 5" id="KW-0812">Transmembrane</keyword>
<feature type="transmembrane region" description="Helical" evidence="5">
    <location>
        <begin position="135"/>
        <end position="155"/>
    </location>
</feature>
<feature type="transmembrane region" description="Helical" evidence="5">
    <location>
        <begin position="167"/>
        <end position="186"/>
    </location>
</feature>
<feature type="transmembrane region" description="Helical" evidence="5">
    <location>
        <begin position="28"/>
        <end position="47"/>
    </location>
</feature>
<dbReference type="PANTHER" id="PTHR43077:SF10">
    <property type="entry name" value="TRANSPORT PERMEASE PROTEIN"/>
    <property type="match status" value="1"/>
</dbReference>
<comment type="caution">
    <text evidence="7">The sequence shown here is derived from an EMBL/GenBank/DDBJ whole genome shotgun (WGS) entry which is preliminary data.</text>
</comment>
<dbReference type="GO" id="GO:0140359">
    <property type="term" value="F:ABC-type transporter activity"/>
    <property type="evidence" value="ECO:0007669"/>
    <property type="project" value="InterPro"/>
</dbReference>
<dbReference type="InterPro" id="IPR047817">
    <property type="entry name" value="ABC2_TM_bact-type"/>
</dbReference>
<evidence type="ECO:0000256" key="4">
    <source>
        <dbReference type="ARBA" id="ARBA00023136"/>
    </source>
</evidence>
<dbReference type="InterPro" id="IPR013525">
    <property type="entry name" value="ABC2_TM"/>
</dbReference>
<feature type="domain" description="ABC transmembrane type-2" evidence="6">
    <location>
        <begin position="23"/>
        <end position="246"/>
    </location>
</feature>
<reference evidence="7" key="1">
    <citation type="journal article" date="2020" name="mSystems">
        <title>Genome- and Community-Level Interaction Insights into Carbon Utilization and Element Cycling Functions of Hydrothermarchaeota in Hydrothermal Sediment.</title>
        <authorList>
            <person name="Zhou Z."/>
            <person name="Liu Y."/>
            <person name="Xu W."/>
            <person name="Pan J."/>
            <person name="Luo Z.H."/>
            <person name="Li M."/>
        </authorList>
    </citation>
    <scope>NUCLEOTIDE SEQUENCE [LARGE SCALE GENOMIC DNA]</scope>
    <source>
        <strain evidence="7">SpSt-1105</strain>
    </source>
</reference>
<dbReference type="AlphaFoldDB" id="A0A7J3Z5G3"/>
<dbReference type="GO" id="GO:0043190">
    <property type="term" value="C:ATP-binding cassette (ABC) transporter complex"/>
    <property type="evidence" value="ECO:0007669"/>
    <property type="project" value="InterPro"/>
</dbReference>
<evidence type="ECO:0000313" key="7">
    <source>
        <dbReference type="EMBL" id="HHQ49990.1"/>
    </source>
</evidence>
<evidence type="ECO:0000256" key="5">
    <source>
        <dbReference type="SAM" id="Phobius"/>
    </source>
</evidence>
<feature type="transmembrane region" description="Helical" evidence="5">
    <location>
        <begin position="59"/>
        <end position="82"/>
    </location>
</feature>
<accession>A0A7J3Z5G3</accession>
<dbReference type="InterPro" id="IPR051328">
    <property type="entry name" value="T7SS_ABC-Transporter"/>
</dbReference>
<name>A0A7J3Z5G3_9CREN</name>
<sequence length="250" mass="27201">MRFRDFIEIAIASFLHELENLLRRRTELILIPIVSMTIAMVITPVGLTAYGGSIDLHRVVIPSFIMLSVISGSVASAAYFVVELSLESIDRLLQVPWPRTLLFCLKAISASIAGVIAATAILLISTFYIGISTAVVASTVTSAFIASLGVIGATLTISYPVKNIQRLSLAVSLASSVLTYLSPLYYPLDVLPLILRTLIMFNPPTLAIELLREAVLKAKIDIEVLTLLILINVAWLSTGIMLFISKISKR</sequence>
<keyword evidence="4 5" id="KW-0472">Membrane</keyword>
<gene>
    <name evidence="7" type="ORF">ENM66_01365</name>
</gene>
<dbReference type="EMBL" id="DRYQ01000015">
    <property type="protein sequence ID" value="HHQ49990.1"/>
    <property type="molecule type" value="Genomic_DNA"/>
</dbReference>